<dbReference type="AlphaFoldDB" id="A0A067LUX0"/>
<evidence type="ECO:0000313" key="1">
    <source>
        <dbReference type="EMBL" id="KDQ06899.1"/>
    </source>
</evidence>
<dbReference type="EMBL" id="KL198120">
    <property type="protein sequence ID" value="KDQ06899.1"/>
    <property type="molecule type" value="Genomic_DNA"/>
</dbReference>
<evidence type="ECO:0000313" key="2">
    <source>
        <dbReference type="Proteomes" id="UP000027195"/>
    </source>
</evidence>
<name>A0A067LUX0_BOTB1</name>
<dbReference type="Proteomes" id="UP000027195">
    <property type="component" value="Unassembled WGS sequence"/>
</dbReference>
<protein>
    <submittedName>
        <fullName evidence="1">Uncharacterized protein</fullName>
    </submittedName>
</protein>
<dbReference type="InParanoid" id="A0A067LUX0"/>
<proteinExistence type="predicted"/>
<organism evidence="1 2">
    <name type="scientific">Botryobasidium botryosum (strain FD-172 SS1)</name>
    <dbReference type="NCBI Taxonomy" id="930990"/>
    <lineage>
        <taxon>Eukaryota</taxon>
        <taxon>Fungi</taxon>
        <taxon>Dikarya</taxon>
        <taxon>Basidiomycota</taxon>
        <taxon>Agaricomycotina</taxon>
        <taxon>Agaricomycetes</taxon>
        <taxon>Cantharellales</taxon>
        <taxon>Botryobasidiaceae</taxon>
        <taxon>Botryobasidium</taxon>
    </lineage>
</organism>
<keyword evidence="2" id="KW-1185">Reference proteome</keyword>
<reference evidence="2" key="1">
    <citation type="journal article" date="2014" name="Proc. Natl. Acad. Sci. U.S.A.">
        <title>Extensive sampling of basidiomycete genomes demonstrates inadequacy of the white-rot/brown-rot paradigm for wood decay fungi.</title>
        <authorList>
            <person name="Riley R."/>
            <person name="Salamov A.A."/>
            <person name="Brown D.W."/>
            <person name="Nagy L.G."/>
            <person name="Floudas D."/>
            <person name="Held B.W."/>
            <person name="Levasseur A."/>
            <person name="Lombard V."/>
            <person name="Morin E."/>
            <person name="Otillar R."/>
            <person name="Lindquist E.A."/>
            <person name="Sun H."/>
            <person name="LaButti K.M."/>
            <person name="Schmutz J."/>
            <person name="Jabbour D."/>
            <person name="Luo H."/>
            <person name="Baker S.E."/>
            <person name="Pisabarro A.G."/>
            <person name="Walton J.D."/>
            <person name="Blanchette R.A."/>
            <person name="Henrissat B."/>
            <person name="Martin F."/>
            <person name="Cullen D."/>
            <person name="Hibbett D.S."/>
            <person name="Grigoriev I.V."/>
        </authorList>
    </citation>
    <scope>NUCLEOTIDE SEQUENCE [LARGE SCALE GENOMIC DNA]</scope>
    <source>
        <strain evidence="2">FD-172 SS1</strain>
    </source>
</reference>
<accession>A0A067LUX0</accession>
<feature type="non-terminal residue" evidence="1">
    <location>
        <position position="1"/>
    </location>
</feature>
<dbReference type="OrthoDB" id="3044295at2759"/>
<dbReference type="HOGENOM" id="CLU_143913_0_0_1"/>
<gene>
    <name evidence="1" type="ORF">BOTBODRAFT_120841</name>
</gene>
<sequence>LDALLVKFTFLQFHEELMFPESFQDFPDVLRNTPLVEHIMEAIVHEVLEGRWGVAQSKRHDQVLKTAITSPECHFPFIPRSDTDEVVGSVEVDLGEVFGLLEAVEEISYEGQRVMVFFSDAVQSSVVHA</sequence>